<dbReference type="AlphaFoldDB" id="A0A6C0C861"/>
<dbReference type="EMBL" id="MN739346">
    <property type="protein sequence ID" value="QHS99703.1"/>
    <property type="molecule type" value="Genomic_DNA"/>
</dbReference>
<feature type="transmembrane region" description="Helical" evidence="1">
    <location>
        <begin position="32"/>
        <end position="52"/>
    </location>
</feature>
<feature type="transmembrane region" description="Helical" evidence="1">
    <location>
        <begin position="64"/>
        <end position="85"/>
    </location>
</feature>
<organism evidence="3">
    <name type="scientific">viral metagenome</name>
    <dbReference type="NCBI Taxonomy" id="1070528"/>
    <lineage>
        <taxon>unclassified sequences</taxon>
        <taxon>metagenomes</taxon>
        <taxon>organismal metagenomes</taxon>
    </lineage>
</organism>
<keyword evidence="1" id="KW-0472">Membrane</keyword>
<evidence type="ECO:0000256" key="1">
    <source>
        <dbReference type="SAM" id="Phobius"/>
    </source>
</evidence>
<keyword evidence="1" id="KW-0812">Transmembrane</keyword>
<dbReference type="GO" id="GO:0016020">
    <property type="term" value="C:membrane"/>
    <property type="evidence" value="ECO:0007669"/>
    <property type="project" value="InterPro"/>
</dbReference>
<protein>
    <recommendedName>
        <fullName evidence="2">EamA domain-containing protein</fullName>
    </recommendedName>
</protein>
<dbReference type="InterPro" id="IPR000620">
    <property type="entry name" value="EamA_dom"/>
</dbReference>
<feature type="transmembrane region" description="Helical" evidence="1">
    <location>
        <begin position="122"/>
        <end position="138"/>
    </location>
</feature>
<feature type="transmembrane region" description="Helical" evidence="1">
    <location>
        <begin position="97"/>
        <end position="115"/>
    </location>
</feature>
<reference evidence="3" key="1">
    <citation type="journal article" date="2020" name="Nature">
        <title>Giant virus diversity and host interactions through global metagenomics.</title>
        <authorList>
            <person name="Schulz F."/>
            <person name="Roux S."/>
            <person name="Paez-Espino D."/>
            <person name="Jungbluth S."/>
            <person name="Walsh D.A."/>
            <person name="Denef V.J."/>
            <person name="McMahon K.D."/>
            <person name="Konstantinidis K.T."/>
            <person name="Eloe-Fadrosh E.A."/>
            <person name="Kyrpides N.C."/>
            <person name="Woyke T."/>
        </authorList>
    </citation>
    <scope>NUCLEOTIDE SEQUENCE</scope>
    <source>
        <strain evidence="3">GVMAG-M-3300020187-37</strain>
    </source>
</reference>
<sequence length="139" mass="16424">MELWMKYALVAAVFIAVRDVFASKIARKYNYIDYVIHANIFVFIITMLYVVFTKRKIKIIDDYNDLFLIFLRLFIVFIIVEPCIFNSFKNSDNPSKSVSIINLNILILLIFSVLFLKQKISFKQFLGVIIIFIGLFYLR</sequence>
<proteinExistence type="predicted"/>
<dbReference type="InterPro" id="IPR037185">
    <property type="entry name" value="EmrE-like"/>
</dbReference>
<accession>A0A6C0C861</accession>
<feature type="domain" description="EamA" evidence="2">
    <location>
        <begin position="4"/>
        <end position="137"/>
    </location>
</feature>
<keyword evidence="1" id="KW-1133">Transmembrane helix</keyword>
<evidence type="ECO:0000313" key="3">
    <source>
        <dbReference type="EMBL" id="QHS99703.1"/>
    </source>
</evidence>
<evidence type="ECO:0000259" key="2">
    <source>
        <dbReference type="Pfam" id="PF00892"/>
    </source>
</evidence>
<name>A0A6C0C861_9ZZZZ</name>
<dbReference type="Pfam" id="PF00892">
    <property type="entry name" value="EamA"/>
    <property type="match status" value="1"/>
</dbReference>
<dbReference type="SUPFAM" id="SSF103481">
    <property type="entry name" value="Multidrug resistance efflux transporter EmrE"/>
    <property type="match status" value="1"/>
</dbReference>